<dbReference type="SUPFAM" id="SSF51126">
    <property type="entry name" value="Pectin lyase-like"/>
    <property type="match status" value="1"/>
</dbReference>
<sequence length="1252" mass="141517">MEYKHKLLLILILTGKIGVSNLARHDINWEDYEDFAMNRGKYAIGRTKVIVYKKDGKKFGVIEQPIPNFDSVVDTGNFALWGDSQILSSAYHVTPHSKLTFSKRHFRNDVELYEGYQKLTLDQKNDKFSEDIFVDHRQKIEKDYTLIRTDKVAFDAYIQEGITEEQWKKIKSDDLVARVGRGGNKVAIDYGVEHDPDKEKHFAGGLNKVDYKYDRGIGRYIQLNLYKEYEKTPIDSGTKPGDSGSPLFWWDKEQKKWFMAASHSQGAFILGYGKWSRLLSLPSAYEEFKKALTDEEINSKNTDIKFENGNLKVDGKEIKFKNKENIDIVKAKNDTKNQIFNKKDLVVKVEGTTNTHAARLEFKQDTTIEGGGTLITAGFVVHKNATLTYKLHFGEKNIIRKIGEGKLIIKSKTRNYGELNLGGGETVLENEEGVAASVIRLAQGAKLTITRANQIGDNNVVFAHRGGTLNLNGNDLEFKDIYHRDKGARIVNDKEDNENKRSKFTFKPSGGNRVFLGSFKGNLNLEYNPVKDDSKWSIRSEETDIKGDFNIEKGNVIIEGDRVIHGSDNTEKESDIFYDDEYRETKFKSKTINIKEKSTLTVGRATEVDSTISVEKGAKLELDLLGKVVNDRLKPYEEAKSEEEINKTVVKGKIEFKSNNSENYSTNITNFKAKVENNHIAVIKSELKGEIKGIKEGKGLLYLSHEDNSSLKGTLEVKEGKLKVKKASTLGNSKVSVTKNAILEVEDKNEIEHIFDKIDKASEGTLNIREDIDELNGKYKDLTKLFLVATKDLSITKVASGINTLNLDASDKSTLTLKSINNSVSKVNIGNGNNKGTISIESVSNTNTDFTINKDSTVNFLNDTQVNKVENGGNINLKDSNLKINEYNSKGGVFNIHLTKTDNKVLEIENTDKDVEAKLKLEKSVIDKVVDDGERIDIVKIKGHNLNISNLKDYESVYKLGIENKEGTFKLFSSVKGEVISNLYIFNELDLVNDMSNELRYRNVIEANYINYNKIDKDYLKIESSTEYKNKLSTNGVDINFEKASYIVSGGINFNVLVNNLTTEVKDSETVNTNFVSIGAIPKIGIKYGLFDISLGLGLNILLVNNGDKLAYLNHSLNVGLNPRFSISKDIGIRYLNRVGYRVNPLLSNLDRYTISHKRPINLYYETGIRLEHKYVDFFSKANVGYNFSSYEVSKNNKSITNTFKDDWRVNIRTGFEIKPTDSIFINLNFDVNVYQKTYARYIFGAGIGYNW</sequence>
<keyword evidence="7" id="KW-0732">Signal</keyword>
<proteinExistence type="predicted"/>
<keyword evidence="4" id="KW-1134">Transmembrane beta strand</keyword>
<evidence type="ECO:0000256" key="7">
    <source>
        <dbReference type="ARBA" id="ARBA00022729"/>
    </source>
</evidence>
<evidence type="ECO:0000256" key="9">
    <source>
        <dbReference type="ARBA" id="ARBA00023237"/>
    </source>
</evidence>
<dbReference type="HOGENOM" id="CLU_265634_0_0_0"/>
<dbReference type="GO" id="GO:0005576">
    <property type="term" value="C:extracellular region"/>
    <property type="evidence" value="ECO:0007669"/>
    <property type="project" value="UniProtKB-SubCell"/>
</dbReference>
<dbReference type="PRINTS" id="PR00921">
    <property type="entry name" value="IGASERPTASE"/>
</dbReference>
<dbReference type="GO" id="GO:0009279">
    <property type="term" value="C:cell outer membrane"/>
    <property type="evidence" value="ECO:0007669"/>
    <property type="project" value="UniProtKB-SubCell"/>
</dbReference>
<dbReference type="InterPro" id="IPR057393">
    <property type="entry name" value="PIC_HAP1_IgA0_b-sol2"/>
</dbReference>
<dbReference type="Gene3D" id="2.40.10.120">
    <property type="match status" value="1"/>
</dbReference>
<evidence type="ECO:0000256" key="4">
    <source>
        <dbReference type="ARBA" id="ARBA00022452"/>
    </source>
</evidence>
<dbReference type="InterPro" id="IPR012332">
    <property type="entry name" value="Autotransporter_pectin_lyase_C"/>
</dbReference>
<keyword evidence="5" id="KW-0964">Secreted</keyword>
<dbReference type="GO" id="GO:0006508">
    <property type="term" value="P:proteolysis"/>
    <property type="evidence" value="ECO:0007669"/>
    <property type="project" value="InterPro"/>
</dbReference>
<dbReference type="OrthoDB" id="94781at2"/>
<dbReference type="PROSITE" id="PS51691">
    <property type="entry name" value="PEPTIDASE_S6"/>
    <property type="match status" value="1"/>
</dbReference>
<dbReference type="Pfam" id="PF24078">
    <property type="entry name" value="Beta-sol_PIC_HAP1_IgA0_2nd"/>
    <property type="match status" value="1"/>
</dbReference>
<organism evidence="11 12">
    <name type="scientific">Streptobacillus moniliformis (strain ATCC 14647 / DSM 12112 / NCTC 10651 / 9901)</name>
    <dbReference type="NCBI Taxonomy" id="519441"/>
    <lineage>
        <taxon>Bacteria</taxon>
        <taxon>Fusobacteriati</taxon>
        <taxon>Fusobacteriota</taxon>
        <taxon>Fusobacteriia</taxon>
        <taxon>Fusobacteriales</taxon>
        <taxon>Leptotrichiaceae</taxon>
        <taxon>Streptobacillus</taxon>
    </lineage>
</organism>
<dbReference type="GO" id="GO:0004252">
    <property type="term" value="F:serine-type endopeptidase activity"/>
    <property type="evidence" value="ECO:0007669"/>
    <property type="project" value="InterPro"/>
</dbReference>
<dbReference type="InterPro" id="IPR011050">
    <property type="entry name" value="Pectin_lyase_fold/virulence"/>
</dbReference>
<keyword evidence="12" id="KW-1185">Reference proteome</keyword>
<evidence type="ECO:0000259" key="10">
    <source>
        <dbReference type="PROSITE" id="PS51691"/>
    </source>
</evidence>
<keyword evidence="6" id="KW-0812">Transmembrane</keyword>
<evidence type="ECO:0000256" key="6">
    <source>
        <dbReference type="ARBA" id="ARBA00022692"/>
    </source>
</evidence>
<name>D1AWG8_STRM9</name>
<dbReference type="Pfam" id="PF02395">
    <property type="entry name" value="Peptidase_S6"/>
    <property type="match status" value="1"/>
</dbReference>
<protein>
    <submittedName>
        <fullName evidence="11">Peptidase S6 IgA endopeptidase</fullName>
    </submittedName>
</protein>
<evidence type="ECO:0000256" key="3">
    <source>
        <dbReference type="ARBA" id="ARBA00004613"/>
    </source>
</evidence>
<dbReference type="InterPro" id="IPR030396">
    <property type="entry name" value="Peptidase_S6_dom"/>
</dbReference>
<keyword evidence="9" id="KW-0998">Cell outer membrane</keyword>
<dbReference type="KEGG" id="smf:Smon_0154"/>
<keyword evidence="8" id="KW-0472">Membrane</keyword>
<dbReference type="STRING" id="519441.Smon_0154"/>
<dbReference type="Proteomes" id="UP000002072">
    <property type="component" value="Chromosome"/>
</dbReference>
<evidence type="ECO:0000256" key="2">
    <source>
        <dbReference type="ARBA" id="ARBA00004442"/>
    </source>
</evidence>
<dbReference type="Gene3D" id="2.160.20.20">
    <property type="match status" value="1"/>
</dbReference>
<reference evidence="11 12" key="1">
    <citation type="journal article" date="2009" name="Stand. Genomic Sci.">
        <title>Complete genome sequence of Streptobacillus moniliformis type strain (9901T).</title>
        <authorList>
            <person name="Nolan M."/>
            <person name="Gronow S."/>
            <person name="Lapidus A."/>
            <person name="Ivanova N."/>
            <person name="Copeland A."/>
            <person name="Lucas S."/>
            <person name="Del Rio T.G."/>
            <person name="Chen F."/>
            <person name="Tice H."/>
            <person name="Pitluck S."/>
            <person name="Cheng J.F."/>
            <person name="Sims D."/>
            <person name="Meincke L."/>
            <person name="Bruce D."/>
            <person name="Goodwin L."/>
            <person name="Brettin T."/>
            <person name="Han C."/>
            <person name="Detter J.C."/>
            <person name="Ovchinikova G."/>
            <person name="Pati A."/>
            <person name="Mavromatis K."/>
            <person name="Mikhailova N."/>
            <person name="Chen A."/>
            <person name="Palaniappan K."/>
            <person name="Land M."/>
            <person name="Hauser L."/>
            <person name="Chang Y.J."/>
            <person name="Jeffries C.D."/>
            <person name="Rohde M."/>
            <person name="Sproer C."/>
            <person name="Goker M."/>
            <person name="Bristow J."/>
            <person name="Eisen J.A."/>
            <person name="Markowitz V."/>
            <person name="Hugenholtz P."/>
            <person name="Kyrpides N.C."/>
            <person name="Klenk H.P."/>
            <person name="Chain P."/>
        </authorList>
    </citation>
    <scope>NUCLEOTIDE SEQUENCE [LARGE SCALE GENOMIC DNA]</scope>
    <source>
        <strain evidence="12">ATCC 14647 / DSM 12112 / NCTC 10651 / 9901</strain>
    </source>
</reference>
<feature type="domain" description="Peptidase S6" evidence="10">
    <location>
        <begin position="21"/>
        <end position="288"/>
    </location>
</feature>
<dbReference type="RefSeq" id="WP_012858202.1">
    <property type="nucleotide sequence ID" value="NC_013515.1"/>
</dbReference>
<evidence type="ECO:0000256" key="8">
    <source>
        <dbReference type="ARBA" id="ARBA00023136"/>
    </source>
</evidence>
<dbReference type="InterPro" id="IPR000710">
    <property type="entry name" value="Peptidase_S6"/>
</dbReference>
<accession>D1AWG8</accession>
<dbReference type="GeneID" id="29674097"/>
<dbReference type="AlphaFoldDB" id="D1AWG8"/>
<evidence type="ECO:0000256" key="1">
    <source>
        <dbReference type="ARBA" id="ARBA00004196"/>
    </source>
</evidence>
<evidence type="ECO:0000313" key="11">
    <source>
        <dbReference type="EMBL" id="ACZ00644.1"/>
    </source>
</evidence>
<evidence type="ECO:0000256" key="5">
    <source>
        <dbReference type="ARBA" id="ARBA00022525"/>
    </source>
</evidence>
<dbReference type="EMBL" id="CP001779">
    <property type="protein sequence ID" value="ACZ00644.1"/>
    <property type="molecule type" value="Genomic_DNA"/>
</dbReference>
<evidence type="ECO:0000313" key="12">
    <source>
        <dbReference type="Proteomes" id="UP000002072"/>
    </source>
</evidence>
<dbReference type="eggNOG" id="COG1511">
    <property type="taxonomic scope" value="Bacteria"/>
</dbReference>
<comment type="subcellular location">
    <subcellularLocation>
        <location evidence="1">Cell envelope</location>
    </subcellularLocation>
    <subcellularLocation>
        <location evidence="2">Cell outer membrane</location>
    </subcellularLocation>
    <subcellularLocation>
        <location evidence="3">Secreted</location>
    </subcellularLocation>
</comment>
<gene>
    <name evidence="11" type="ordered locus">Smon_0154</name>
</gene>